<proteinExistence type="predicted"/>
<sequence length="469" mass="53977">MTRVHHARPQHATNRSTILDQPRAVAKKKKPYKIVLEAVTQEKKKLHSILTYASNAPKGFGFIPAGHPEFTEWCKEQCRQRNLDVHIVSAKPKNKMHADPEKLSHHVHRVGHHFPIEIVNLACSKFGYMYDEAHGLQKDNSRDRTNWIARGIEDYSSRQQLHGRPSTEKESKEHTRGAVREMFPKIPEADLNSIVNHAFEEGTNRVGNAKELSLARRVQLAVVAHIRHVYTDYDKMLKTGSWMQARQSVEHVSLAKLKEWRDEAGEASNEIEDTFREVIVLDDDDDESSDAGSQATPDEPARPQEIFSLRDMPVLAWIFMACEERRDGQLWSSRIILNILLLHHLHINSHDTMLQCQTIAHHPETRHSQQHTADLSRHFVEPHELGTEVFPFPSLFGTNICSSSPSENLHHLQGLSATHQFRLRLVIHKMSTCTFPQQPTHQQDDDRCILDARQNKMSYYRPLSVSKWI</sequence>
<gene>
    <name evidence="3" type="ORF">SNOG_08762</name>
</gene>
<organism evidence="3 4">
    <name type="scientific">Phaeosphaeria nodorum (strain SN15 / ATCC MYA-4574 / FGSC 10173)</name>
    <name type="common">Glume blotch fungus</name>
    <name type="synonym">Parastagonospora nodorum</name>
    <dbReference type="NCBI Taxonomy" id="321614"/>
    <lineage>
        <taxon>Eukaryota</taxon>
        <taxon>Fungi</taxon>
        <taxon>Dikarya</taxon>
        <taxon>Ascomycota</taxon>
        <taxon>Pezizomycotina</taxon>
        <taxon>Dothideomycetes</taxon>
        <taxon>Pleosporomycetidae</taxon>
        <taxon>Pleosporales</taxon>
        <taxon>Pleosporineae</taxon>
        <taxon>Phaeosphaeriaceae</taxon>
        <taxon>Parastagonospora</taxon>
    </lineage>
</organism>
<dbReference type="InterPro" id="IPR018744">
    <property type="entry name" value="DUF2293"/>
</dbReference>
<evidence type="ECO:0000256" key="1">
    <source>
        <dbReference type="SAM" id="MobiDB-lite"/>
    </source>
</evidence>
<dbReference type="Pfam" id="PF10056">
    <property type="entry name" value="DUF2293"/>
    <property type="match status" value="1"/>
</dbReference>
<dbReference type="HOGENOM" id="CLU_582787_0_0_1"/>
<evidence type="ECO:0000313" key="3">
    <source>
        <dbReference type="EMBL" id="EAT83930.2"/>
    </source>
</evidence>
<dbReference type="RefSeq" id="XP_001799070.1">
    <property type="nucleotide sequence ID" value="XM_001799018.1"/>
</dbReference>
<feature type="domain" description="DUF2293" evidence="2">
    <location>
        <begin position="178"/>
        <end position="261"/>
    </location>
</feature>
<dbReference type="AlphaFoldDB" id="Q0UHK2"/>
<dbReference type="Proteomes" id="UP000001055">
    <property type="component" value="Unassembled WGS sequence"/>
</dbReference>
<dbReference type="KEGG" id="pno:SNOG_08762"/>
<protein>
    <recommendedName>
        <fullName evidence="2">DUF2293 domain-containing protein</fullName>
    </recommendedName>
</protein>
<dbReference type="VEuPathDB" id="FungiDB:JI435_087620"/>
<evidence type="ECO:0000313" key="4">
    <source>
        <dbReference type="Proteomes" id="UP000001055"/>
    </source>
</evidence>
<dbReference type="InParanoid" id="Q0UHK2"/>
<dbReference type="eggNOG" id="ENOG502SQ7Q">
    <property type="taxonomic scope" value="Eukaryota"/>
</dbReference>
<dbReference type="STRING" id="321614.Q0UHK2"/>
<dbReference type="EMBL" id="CH445337">
    <property type="protein sequence ID" value="EAT83930.2"/>
    <property type="molecule type" value="Genomic_DNA"/>
</dbReference>
<dbReference type="PANTHER" id="PTHR38113">
    <property type="match status" value="1"/>
</dbReference>
<dbReference type="GeneID" id="5975969"/>
<dbReference type="PANTHER" id="PTHR38113:SF1">
    <property type="entry name" value="DUF2293 DOMAIN-CONTAINING PROTEIN"/>
    <property type="match status" value="1"/>
</dbReference>
<evidence type="ECO:0000259" key="2">
    <source>
        <dbReference type="Pfam" id="PF10056"/>
    </source>
</evidence>
<feature type="region of interest" description="Disordered" evidence="1">
    <location>
        <begin position="284"/>
        <end position="304"/>
    </location>
</feature>
<name>Q0UHK2_PHANO</name>
<reference evidence="4" key="1">
    <citation type="journal article" date="2007" name="Plant Cell">
        <title>Dothideomycete-plant interactions illuminated by genome sequencing and EST analysis of the wheat pathogen Stagonospora nodorum.</title>
        <authorList>
            <person name="Hane J.K."/>
            <person name="Lowe R.G."/>
            <person name="Solomon P.S."/>
            <person name="Tan K.C."/>
            <person name="Schoch C.L."/>
            <person name="Spatafora J.W."/>
            <person name="Crous P.W."/>
            <person name="Kodira C."/>
            <person name="Birren B.W."/>
            <person name="Galagan J.E."/>
            <person name="Torriani S.F."/>
            <person name="McDonald B.A."/>
            <person name="Oliver R.P."/>
        </authorList>
    </citation>
    <scope>NUCLEOTIDE SEQUENCE [LARGE SCALE GENOMIC DNA]</scope>
    <source>
        <strain evidence="4">SN15 / ATCC MYA-4574 / FGSC 10173</strain>
    </source>
</reference>
<accession>Q0UHK2</accession>